<proteinExistence type="predicted"/>
<gene>
    <name evidence="1" type="ORF">QO014_000852</name>
</gene>
<accession>A0ABU0H345</accession>
<evidence type="ECO:0000313" key="2">
    <source>
        <dbReference type="Proteomes" id="UP001241603"/>
    </source>
</evidence>
<dbReference type="Proteomes" id="UP001241603">
    <property type="component" value="Unassembled WGS sequence"/>
</dbReference>
<sequence>MVSVGAMLSWRCTICWPVWLMLSDAPLRSARMMSLSLLDDQD</sequence>
<dbReference type="EMBL" id="JAUSVO010000001">
    <property type="protein sequence ID" value="MDQ0436482.1"/>
    <property type="molecule type" value="Genomic_DNA"/>
</dbReference>
<keyword evidence="2" id="KW-1185">Reference proteome</keyword>
<protein>
    <submittedName>
        <fullName evidence="1">Uncharacterized protein</fullName>
    </submittedName>
</protein>
<reference evidence="1 2" key="1">
    <citation type="submission" date="2023-07" db="EMBL/GenBank/DDBJ databases">
        <title>Genomic Encyclopedia of Type Strains, Phase IV (KMG-IV): sequencing the most valuable type-strain genomes for metagenomic binning, comparative biology and taxonomic classification.</title>
        <authorList>
            <person name="Goeker M."/>
        </authorList>
    </citation>
    <scope>NUCLEOTIDE SEQUENCE [LARGE SCALE GENOMIC DNA]</scope>
    <source>
        <strain evidence="1 2">B6-8</strain>
    </source>
</reference>
<name>A0ABU0H345_9HYPH</name>
<evidence type="ECO:0000313" key="1">
    <source>
        <dbReference type="EMBL" id="MDQ0436482.1"/>
    </source>
</evidence>
<organism evidence="1 2">
    <name type="scientific">Kaistia dalseonensis</name>
    <dbReference type="NCBI Taxonomy" id="410840"/>
    <lineage>
        <taxon>Bacteria</taxon>
        <taxon>Pseudomonadati</taxon>
        <taxon>Pseudomonadota</taxon>
        <taxon>Alphaproteobacteria</taxon>
        <taxon>Hyphomicrobiales</taxon>
        <taxon>Kaistiaceae</taxon>
        <taxon>Kaistia</taxon>
    </lineage>
</organism>
<comment type="caution">
    <text evidence="1">The sequence shown here is derived from an EMBL/GenBank/DDBJ whole genome shotgun (WGS) entry which is preliminary data.</text>
</comment>